<reference evidence="3 4" key="1">
    <citation type="submission" date="2024-03" db="EMBL/GenBank/DDBJ databases">
        <title>Draft genome sequence of Klenkia sp. LSe6-5.</title>
        <authorList>
            <person name="Duangmal K."/>
            <person name="Chantavorakit T."/>
        </authorList>
    </citation>
    <scope>NUCLEOTIDE SEQUENCE [LARGE SCALE GENOMIC DNA]</scope>
    <source>
        <strain evidence="3 4">LSe6-5</strain>
    </source>
</reference>
<gene>
    <name evidence="3" type="ORF">TEK04_10630</name>
</gene>
<organism evidence="3 4">
    <name type="scientific">Klenkia sesuvii</name>
    <dbReference type="NCBI Taxonomy" id="3103137"/>
    <lineage>
        <taxon>Bacteria</taxon>
        <taxon>Bacillati</taxon>
        <taxon>Actinomycetota</taxon>
        <taxon>Actinomycetes</taxon>
        <taxon>Geodermatophilales</taxon>
        <taxon>Geodermatophilaceae</taxon>
        <taxon>Klenkia</taxon>
    </lineage>
</organism>
<feature type="domain" description="DUF4190" evidence="2">
    <location>
        <begin position="21"/>
        <end position="93"/>
    </location>
</feature>
<keyword evidence="1" id="KW-0812">Transmembrane</keyword>
<proteinExistence type="predicted"/>
<accession>A0ABU8DVV9</accession>
<evidence type="ECO:0000259" key="2">
    <source>
        <dbReference type="Pfam" id="PF13828"/>
    </source>
</evidence>
<sequence>MNTSRQGGADVRSSSAPGKGKAIAAMVLGIVSVVSAPLAPVLTPVSIVAAVVGLALGWAALRGATRTPATDGGRGQATVGMVLSALTLVGTIVVLVVWQA</sequence>
<dbReference type="Pfam" id="PF13828">
    <property type="entry name" value="DUF4190"/>
    <property type="match status" value="1"/>
</dbReference>
<keyword evidence="4" id="KW-1185">Reference proteome</keyword>
<feature type="transmembrane region" description="Helical" evidence="1">
    <location>
        <begin position="21"/>
        <end position="39"/>
    </location>
</feature>
<evidence type="ECO:0000313" key="3">
    <source>
        <dbReference type="EMBL" id="MEI4272179.1"/>
    </source>
</evidence>
<comment type="caution">
    <text evidence="3">The sequence shown here is derived from an EMBL/GenBank/DDBJ whole genome shotgun (WGS) entry which is preliminary data.</text>
</comment>
<dbReference type="EMBL" id="JBAPLU010000009">
    <property type="protein sequence ID" value="MEI4272179.1"/>
    <property type="molecule type" value="Genomic_DNA"/>
</dbReference>
<feature type="transmembrane region" description="Helical" evidence="1">
    <location>
        <begin position="77"/>
        <end position="98"/>
    </location>
</feature>
<evidence type="ECO:0000313" key="4">
    <source>
        <dbReference type="Proteomes" id="UP001361570"/>
    </source>
</evidence>
<dbReference type="Proteomes" id="UP001361570">
    <property type="component" value="Unassembled WGS sequence"/>
</dbReference>
<dbReference type="RefSeq" id="WP_336404315.1">
    <property type="nucleotide sequence ID" value="NZ_JBAPLU010000009.1"/>
</dbReference>
<protein>
    <submittedName>
        <fullName evidence="3">DUF4190 domain-containing protein</fullName>
    </submittedName>
</protein>
<name>A0ABU8DVV9_9ACTN</name>
<dbReference type="InterPro" id="IPR025241">
    <property type="entry name" value="DUF4190"/>
</dbReference>
<evidence type="ECO:0000256" key="1">
    <source>
        <dbReference type="SAM" id="Phobius"/>
    </source>
</evidence>
<keyword evidence="1" id="KW-0472">Membrane</keyword>
<keyword evidence="1" id="KW-1133">Transmembrane helix</keyword>